<organism evidence="1">
    <name type="scientific">Firmicutes phage HS17</name>
    <dbReference type="NCBI Taxonomy" id="3056395"/>
    <lineage>
        <taxon>Viruses</taxon>
    </lineage>
</organism>
<dbReference type="EMBL" id="OQ890323">
    <property type="protein sequence ID" value="WLJ26214.1"/>
    <property type="molecule type" value="Genomic_DNA"/>
</dbReference>
<reference evidence="1" key="1">
    <citation type="submission" date="2023-04" db="EMBL/GenBank/DDBJ databases">
        <title>The human skin virome in hidradenitis suppurativa patients.</title>
        <authorList>
            <person name="Jansen D."/>
        </authorList>
    </citation>
    <scope>NUCLEOTIDE SEQUENCE</scope>
    <source>
        <strain evidence="1">VC4_HSPhageB</strain>
    </source>
</reference>
<protein>
    <submittedName>
        <fullName evidence="1">Uncharacterized protein</fullName>
    </submittedName>
</protein>
<proteinExistence type="predicted"/>
<evidence type="ECO:0000313" key="1">
    <source>
        <dbReference type="EMBL" id="WLJ26214.1"/>
    </source>
</evidence>
<accession>A0AA50AF20</accession>
<sequence length="57" mass="6507">MIKINKFNIFLTARRLIGILIVLIGGYLAALFCIKFIFYILYAGTTLIDGFFRFLVG</sequence>
<name>A0AA50AF20_9VIRU</name>